<reference evidence="1" key="2">
    <citation type="submission" date="2020-09" db="EMBL/GenBank/DDBJ databases">
        <authorList>
            <person name="Sun Q."/>
            <person name="Ohkuma M."/>
        </authorList>
    </citation>
    <scope>NUCLEOTIDE SEQUENCE</scope>
    <source>
        <strain evidence="1">JCM 5069</strain>
    </source>
</reference>
<evidence type="ECO:0000313" key="1">
    <source>
        <dbReference type="EMBL" id="GHH86927.1"/>
    </source>
</evidence>
<proteinExistence type="predicted"/>
<keyword evidence="2" id="KW-1185">Reference proteome</keyword>
<evidence type="ECO:0000313" key="2">
    <source>
        <dbReference type="Proteomes" id="UP000603708"/>
    </source>
</evidence>
<dbReference type="EMBL" id="BNCD01000024">
    <property type="protein sequence ID" value="GHH86927.1"/>
    <property type="molecule type" value="Genomic_DNA"/>
</dbReference>
<dbReference type="Proteomes" id="UP000603708">
    <property type="component" value="Unassembled WGS sequence"/>
</dbReference>
<dbReference type="NCBIfam" id="NF038312">
    <property type="entry name" value="SCO5918_fam"/>
    <property type="match status" value="1"/>
</dbReference>
<dbReference type="AlphaFoldDB" id="A0A919GLU7"/>
<name>A0A919GLU7_9ACTN</name>
<organism evidence="1 2">
    <name type="scientific">Streptomyces sulfonofaciens</name>
    <dbReference type="NCBI Taxonomy" id="68272"/>
    <lineage>
        <taxon>Bacteria</taxon>
        <taxon>Bacillati</taxon>
        <taxon>Actinomycetota</taxon>
        <taxon>Actinomycetes</taxon>
        <taxon>Kitasatosporales</taxon>
        <taxon>Streptomycetaceae</taxon>
        <taxon>Streptomyces</taxon>
    </lineage>
</organism>
<reference evidence="1" key="1">
    <citation type="journal article" date="2014" name="Int. J. Syst. Evol. Microbiol.">
        <title>Complete genome sequence of Corynebacterium casei LMG S-19264T (=DSM 44701T), isolated from a smear-ripened cheese.</title>
        <authorList>
            <consortium name="US DOE Joint Genome Institute (JGI-PGF)"/>
            <person name="Walter F."/>
            <person name="Albersmeier A."/>
            <person name="Kalinowski J."/>
            <person name="Ruckert C."/>
        </authorList>
    </citation>
    <scope>NUCLEOTIDE SEQUENCE</scope>
    <source>
        <strain evidence="1">JCM 5069</strain>
    </source>
</reference>
<protein>
    <submittedName>
        <fullName evidence="1">Uncharacterized protein</fullName>
    </submittedName>
</protein>
<comment type="caution">
    <text evidence="1">The sequence shown here is derived from an EMBL/GenBank/DDBJ whole genome shotgun (WGS) entry which is preliminary data.</text>
</comment>
<accession>A0A919GLU7</accession>
<sequence length="144" mass="15543">MIFQIGPVVPTNPDIPVISHFFAGAPGPPLLSFSLRPVLATYEVLMRFIIARFPFDLTRSDVLAAMEGVKPEPCTGESVIIGRRQYPVKQVGQVITGQDRRDFSAGEVIRAMTALGFTCRTVPPAPSGDVLAPAPESLGDAWHL</sequence>
<dbReference type="InterPro" id="IPR047719">
    <property type="entry name" value="SCO5918-like"/>
</dbReference>
<gene>
    <name evidence="1" type="ORF">GCM10018793_60760</name>
</gene>